<name>A0A249Y284_9CAUD</name>
<dbReference type="InterPro" id="IPR055716">
    <property type="entry name" value="DUF7292"/>
</dbReference>
<sequence length="111" mass="11679">MKTKLALIFGLCLATTSCAAVDSALSTESFTNPEAVAMMESMVKGHAALSGTNAGSMRTICALEQADDTDPTETYACSTFLKDHMVVLHGECTEDGCTQAGFDNVEMDDGK</sequence>
<gene>
    <name evidence="1" type="ORF">2050H1_017</name>
</gene>
<evidence type="ECO:0000313" key="2">
    <source>
        <dbReference type="Proteomes" id="UP000224362"/>
    </source>
</evidence>
<dbReference type="EMBL" id="MF285619">
    <property type="protein sequence ID" value="ASZ78783.1"/>
    <property type="molecule type" value="Genomic_DNA"/>
</dbReference>
<dbReference type="Pfam" id="PF23964">
    <property type="entry name" value="DUF7292"/>
    <property type="match status" value="1"/>
</dbReference>
<dbReference type="PROSITE" id="PS51257">
    <property type="entry name" value="PROKAR_LIPOPROTEIN"/>
    <property type="match status" value="1"/>
</dbReference>
<reference evidence="1 2" key="1">
    <citation type="submission" date="2017-06" db="EMBL/GenBank/DDBJ databases">
        <authorList>
            <person name="Kim H.J."/>
            <person name="Triplett B.A."/>
        </authorList>
    </citation>
    <scope>NUCLEOTIDE SEQUENCE [LARGE SCALE GENOMIC DNA]</scope>
</reference>
<accession>A0A249Y284</accession>
<evidence type="ECO:0000313" key="1">
    <source>
        <dbReference type="EMBL" id="ASZ78783.1"/>
    </source>
</evidence>
<evidence type="ECO:0008006" key="3">
    <source>
        <dbReference type="Google" id="ProtNLM"/>
    </source>
</evidence>
<proteinExistence type="predicted"/>
<organism evidence="1 2">
    <name type="scientific">Serratia phage 2050H1</name>
    <dbReference type="NCBI Taxonomy" id="2024250"/>
    <lineage>
        <taxon>Viruses</taxon>
        <taxon>Duplodnaviria</taxon>
        <taxon>Heunggongvirae</taxon>
        <taxon>Uroviricota</taxon>
        <taxon>Caudoviricetes</taxon>
        <taxon>Pantevenvirales</taxon>
        <taxon>Ackermannviridae</taxon>
        <taxon>Miltonvirus</taxon>
        <taxon>Miltonvirus MAM1</taxon>
    </lineage>
</organism>
<protein>
    <recommendedName>
        <fullName evidence="3">Lipoprotein</fullName>
    </recommendedName>
</protein>
<dbReference type="Proteomes" id="UP000224362">
    <property type="component" value="Segment"/>
</dbReference>